<dbReference type="EMBL" id="MU007072">
    <property type="protein sequence ID" value="KAF2424910.1"/>
    <property type="molecule type" value="Genomic_DNA"/>
</dbReference>
<dbReference type="GO" id="GO:0006351">
    <property type="term" value="P:DNA-templated transcription"/>
    <property type="evidence" value="ECO:0007669"/>
    <property type="project" value="InterPro"/>
</dbReference>
<sequence length="867" mass="95958">MPGILPMKVIKIGTQAQARIAQACDRCRSKKIRCDGIRPSCSQCVNVGFECKTSDKLSRRAFPRGYTESLEERVRSLESEVRELKALLDEKDENIDVLSRIHSHSSQPGLRRKSFSPSPDIPEQEKEETIKLVQSPTLLDNENSDSYFMGSSCGRSLIDAFEHKLQESGRSGHDINSAIFFRPDRDNVKNCASSNTISWTAPARLVSDQLINIFFQEWAPLFPVLHKPTFLKLYEDYVACPEAMEDKKSLAQLNLVFSIAAYSSNTDFTKEMKSFDSQWQAALEQVLMEGSIAVLQTLLLAQICCQQNADYSRLLKYKGITVSLSQRLGLHQSQKRFTLGALTCETRKRLFWTLYTLDCFSSAQLGLPRMIREEDAQCEYPVDADDEYINEQGFLPTLPGEFTKISSALALFKASRILAKVLTEIYPSSASNDISFRQLETLSDELDDWQDSLSSHLRLHFVQDKPSTNVVSSRSPLLSLTYQYIRSLIYRPVVCASSSLGNRAGSATVALAGASKHIIQIVELLEERSLAFSFCLTKKDLLVLSGFGVLFQSLARDDSGSLSHNNQKLVHSVAGMLKRSRSKNSREFKRIARTFAPTSPEETPSARRTPLLSRHNSDGIMATSSDTISSTQRHIKNIMSRFSSIKPSRPSSECGPNSRRATLPVIGLSQYRKPSHTSLSSTNSEPALMARSEPTLSPHLTHSTLSLSPNQDRPSTSAPRQAPNLDYLPLGTPPVLTYANGKSYTNATDSTDWERLLSSLDNGQANIYDGIYGGPQVQALMDDSQIPQSSDGSYAWSPDLWAINSHGYPSSTQPAPQSVLSFSDESLTSGEEFAELSASISNEGMYRGIVIPEMSPLGGGLDSGFGL</sequence>
<evidence type="ECO:0000256" key="2">
    <source>
        <dbReference type="ARBA" id="ARBA00022723"/>
    </source>
</evidence>
<evidence type="ECO:0000256" key="1">
    <source>
        <dbReference type="ARBA" id="ARBA00004123"/>
    </source>
</evidence>
<name>A0A9P4TVS1_9PEZI</name>
<feature type="coiled-coil region" evidence="8">
    <location>
        <begin position="67"/>
        <end position="101"/>
    </location>
</feature>
<evidence type="ECO:0000313" key="11">
    <source>
        <dbReference type="EMBL" id="KAF2424910.1"/>
    </source>
</evidence>
<dbReference type="InterPro" id="IPR050987">
    <property type="entry name" value="AtrR-like"/>
</dbReference>
<evidence type="ECO:0000256" key="3">
    <source>
        <dbReference type="ARBA" id="ARBA00022833"/>
    </source>
</evidence>
<dbReference type="Gene3D" id="4.10.240.10">
    <property type="entry name" value="Zn(2)-C6 fungal-type DNA-binding domain"/>
    <property type="match status" value="1"/>
</dbReference>
<dbReference type="GO" id="GO:0008270">
    <property type="term" value="F:zinc ion binding"/>
    <property type="evidence" value="ECO:0007669"/>
    <property type="project" value="InterPro"/>
</dbReference>
<feature type="region of interest" description="Disordered" evidence="9">
    <location>
        <begin position="596"/>
        <end position="630"/>
    </location>
</feature>
<feature type="compositionally biased region" description="Polar residues" evidence="9">
    <location>
        <begin position="676"/>
        <end position="685"/>
    </location>
</feature>
<comment type="subcellular location">
    <subcellularLocation>
        <location evidence="1">Nucleus</location>
    </subcellularLocation>
</comment>
<feature type="region of interest" description="Disordered" evidence="9">
    <location>
        <begin position="102"/>
        <end position="125"/>
    </location>
</feature>
<dbReference type="OrthoDB" id="1924787at2759"/>
<organism evidence="11 12">
    <name type="scientific">Tothia fuscella</name>
    <dbReference type="NCBI Taxonomy" id="1048955"/>
    <lineage>
        <taxon>Eukaryota</taxon>
        <taxon>Fungi</taxon>
        <taxon>Dikarya</taxon>
        <taxon>Ascomycota</taxon>
        <taxon>Pezizomycotina</taxon>
        <taxon>Dothideomycetes</taxon>
        <taxon>Pleosporomycetidae</taxon>
        <taxon>Venturiales</taxon>
        <taxon>Cylindrosympodiaceae</taxon>
        <taxon>Tothia</taxon>
    </lineage>
</organism>
<feature type="compositionally biased region" description="Low complexity" evidence="9">
    <location>
        <begin position="694"/>
        <end position="709"/>
    </location>
</feature>
<dbReference type="CDD" id="cd12148">
    <property type="entry name" value="fungal_TF_MHR"/>
    <property type="match status" value="1"/>
</dbReference>
<dbReference type="GO" id="GO:0003677">
    <property type="term" value="F:DNA binding"/>
    <property type="evidence" value="ECO:0007669"/>
    <property type="project" value="UniProtKB-KW"/>
</dbReference>
<dbReference type="SMART" id="SM00066">
    <property type="entry name" value="GAL4"/>
    <property type="match status" value="1"/>
</dbReference>
<feature type="compositionally biased region" description="Polar residues" evidence="9">
    <location>
        <begin position="710"/>
        <end position="719"/>
    </location>
</feature>
<dbReference type="SUPFAM" id="SSF57701">
    <property type="entry name" value="Zn2/Cys6 DNA-binding domain"/>
    <property type="match status" value="1"/>
</dbReference>
<keyword evidence="3" id="KW-0862">Zinc</keyword>
<dbReference type="GO" id="GO:0005634">
    <property type="term" value="C:nucleus"/>
    <property type="evidence" value="ECO:0007669"/>
    <property type="project" value="UniProtKB-SubCell"/>
</dbReference>
<dbReference type="FunFam" id="4.10.240.10:FF:000007">
    <property type="entry name" value="C6 transcription factor FacB"/>
    <property type="match status" value="1"/>
</dbReference>
<feature type="domain" description="Zn(2)-C6 fungal-type" evidence="10">
    <location>
        <begin position="23"/>
        <end position="53"/>
    </location>
</feature>
<dbReference type="Pfam" id="PF00172">
    <property type="entry name" value="Zn_clus"/>
    <property type="match status" value="1"/>
</dbReference>
<dbReference type="CDD" id="cd15485">
    <property type="entry name" value="ZIP_Cat8"/>
    <property type="match status" value="1"/>
</dbReference>
<keyword evidence="7" id="KW-0539">Nucleus</keyword>
<dbReference type="PANTHER" id="PTHR46910">
    <property type="entry name" value="TRANSCRIPTION FACTOR PDR1"/>
    <property type="match status" value="1"/>
</dbReference>
<evidence type="ECO:0000256" key="4">
    <source>
        <dbReference type="ARBA" id="ARBA00023015"/>
    </source>
</evidence>
<keyword evidence="12" id="KW-1185">Reference proteome</keyword>
<evidence type="ECO:0000256" key="5">
    <source>
        <dbReference type="ARBA" id="ARBA00023125"/>
    </source>
</evidence>
<dbReference type="AlphaFoldDB" id="A0A9P4TVS1"/>
<feature type="region of interest" description="Disordered" evidence="9">
    <location>
        <begin position="667"/>
        <end position="729"/>
    </location>
</feature>
<keyword evidence="8" id="KW-0175">Coiled coil</keyword>
<dbReference type="GO" id="GO:0000981">
    <property type="term" value="F:DNA-binding transcription factor activity, RNA polymerase II-specific"/>
    <property type="evidence" value="ECO:0007669"/>
    <property type="project" value="InterPro"/>
</dbReference>
<dbReference type="PANTHER" id="PTHR46910:SF12">
    <property type="entry name" value="REGULATORY PROTEIN CAT8"/>
    <property type="match status" value="1"/>
</dbReference>
<dbReference type="CDD" id="cd00067">
    <property type="entry name" value="GAL4"/>
    <property type="match status" value="1"/>
</dbReference>
<keyword evidence="5" id="KW-0238">DNA-binding</keyword>
<proteinExistence type="predicted"/>
<dbReference type="PROSITE" id="PS00463">
    <property type="entry name" value="ZN2_CY6_FUNGAL_1"/>
    <property type="match status" value="1"/>
</dbReference>
<dbReference type="SMART" id="SM00906">
    <property type="entry name" value="Fungal_trans"/>
    <property type="match status" value="1"/>
</dbReference>
<dbReference type="PROSITE" id="PS50048">
    <property type="entry name" value="ZN2_CY6_FUNGAL_2"/>
    <property type="match status" value="1"/>
</dbReference>
<evidence type="ECO:0000256" key="6">
    <source>
        <dbReference type="ARBA" id="ARBA00023163"/>
    </source>
</evidence>
<evidence type="ECO:0000256" key="9">
    <source>
        <dbReference type="SAM" id="MobiDB-lite"/>
    </source>
</evidence>
<keyword evidence="4" id="KW-0805">Transcription regulation</keyword>
<keyword evidence="2" id="KW-0479">Metal-binding</keyword>
<evidence type="ECO:0000313" key="12">
    <source>
        <dbReference type="Proteomes" id="UP000800235"/>
    </source>
</evidence>
<accession>A0A9P4TVS1</accession>
<evidence type="ECO:0000256" key="8">
    <source>
        <dbReference type="SAM" id="Coils"/>
    </source>
</evidence>
<dbReference type="InterPro" id="IPR036864">
    <property type="entry name" value="Zn2-C6_fun-type_DNA-bd_sf"/>
</dbReference>
<evidence type="ECO:0000259" key="10">
    <source>
        <dbReference type="PROSITE" id="PS50048"/>
    </source>
</evidence>
<evidence type="ECO:0000256" key="7">
    <source>
        <dbReference type="ARBA" id="ARBA00023242"/>
    </source>
</evidence>
<dbReference type="InterPro" id="IPR007219">
    <property type="entry name" value="XnlR_reg_dom"/>
</dbReference>
<protein>
    <recommendedName>
        <fullName evidence="10">Zn(2)-C6 fungal-type domain-containing protein</fullName>
    </recommendedName>
</protein>
<dbReference type="Pfam" id="PF04082">
    <property type="entry name" value="Fungal_trans"/>
    <property type="match status" value="1"/>
</dbReference>
<dbReference type="InterPro" id="IPR001138">
    <property type="entry name" value="Zn2Cys6_DnaBD"/>
</dbReference>
<gene>
    <name evidence="11" type="ORF">EJ08DRAFT_652231</name>
</gene>
<keyword evidence="6" id="KW-0804">Transcription</keyword>
<dbReference type="Proteomes" id="UP000800235">
    <property type="component" value="Unassembled WGS sequence"/>
</dbReference>
<comment type="caution">
    <text evidence="11">The sequence shown here is derived from an EMBL/GenBank/DDBJ whole genome shotgun (WGS) entry which is preliminary data.</text>
</comment>
<reference evidence="11" key="1">
    <citation type="journal article" date="2020" name="Stud. Mycol.">
        <title>101 Dothideomycetes genomes: a test case for predicting lifestyles and emergence of pathogens.</title>
        <authorList>
            <person name="Haridas S."/>
            <person name="Albert R."/>
            <person name="Binder M."/>
            <person name="Bloem J."/>
            <person name="Labutti K."/>
            <person name="Salamov A."/>
            <person name="Andreopoulos B."/>
            <person name="Baker S."/>
            <person name="Barry K."/>
            <person name="Bills G."/>
            <person name="Bluhm B."/>
            <person name="Cannon C."/>
            <person name="Castanera R."/>
            <person name="Culley D."/>
            <person name="Daum C."/>
            <person name="Ezra D."/>
            <person name="Gonzalez J."/>
            <person name="Henrissat B."/>
            <person name="Kuo A."/>
            <person name="Liang C."/>
            <person name="Lipzen A."/>
            <person name="Lutzoni F."/>
            <person name="Magnuson J."/>
            <person name="Mondo S."/>
            <person name="Nolan M."/>
            <person name="Ohm R."/>
            <person name="Pangilinan J."/>
            <person name="Park H.-J."/>
            <person name="Ramirez L."/>
            <person name="Alfaro M."/>
            <person name="Sun H."/>
            <person name="Tritt A."/>
            <person name="Yoshinaga Y."/>
            <person name="Zwiers L.-H."/>
            <person name="Turgeon B."/>
            <person name="Goodwin S."/>
            <person name="Spatafora J."/>
            <person name="Crous P."/>
            <person name="Grigoriev I."/>
        </authorList>
    </citation>
    <scope>NUCLEOTIDE SEQUENCE</scope>
    <source>
        <strain evidence="11">CBS 130266</strain>
    </source>
</reference>